<name>A0ABU1KFK3_XANFL</name>
<evidence type="ECO:0000313" key="5">
    <source>
        <dbReference type="Proteomes" id="UP001245370"/>
    </source>
</evidence>
<keyword evidence="5" id="KW-1185">Reference proteome</keyword>
<dbReference type="SUPFAM" id="SSF110857">
    <property type="entry name" value="Gamma-glutamyl cyclotransferase-like"/>
    <property type="match status" value="1"/>
</dbReference>
<dbReference type="EMBL" id="JAVDPY010000003">
    <property type="protein sequence ID" value="MDR6333598.1"/>
    <property type="molecule type" value="Genomic_DNA"/>
</dbReference>
<evidence type="ECO:0000256" key="1">
    <source>
        <dbReference type="ARBA" id="ARBA00012344"/>
    </source>
</evidence>
<dbReference type="PANTHER" id="PTHR12192">
    <property type="entry name" value="CATION TRANSPORT PROTEIN CHAC-RELATED"/>
    <property type="match status" value="1"/>
</dbReference>
<evidence type="ECO:0000313" key="4">
    <source>
        <dbReference type="EMBL" id="MDR6333598.1"/>
    </source>
</evidence>
<keyword evidence="2" id="KW-0456">Lyase</keyword>
<evidence type="ECO:0000256" key="3">
    <source>
        <dbReference type="SAM" id="MobiDB-lite"/>
    </source>
</evidence>
<dbReference type="Pfam" id="PF04752">
    <property type="entry name" value="ChaC"/>
    <property type="match status" value="1"/>
</dbReference>
<proteinExistence type="predicted"/>
<reference evidence="4 5" key="1">
    <citation type="submission" date="2023-07" db="EMBL/GenBank/DDBJ databases">
        <title>Genomic Encyclopedia of Type Strains, Phase IV (KMG-IV): sequencing the most valuable type-strain genomes for metagenomic binning, comparative biology and taxonomic classification.</title>
        <authorList>
            <person name="Goeker M."/>
        </authorList>
    </citation>
    <scope>NUCLEOTIDE SEQUENCE [LARGE SCALE GENOMIC DNA]</scope>
    <source>
        <strain evidence="4 5">DSM 338</strain>
    </source>
</reference>
<organism evidence="4 5">
    <name type="scientific">Xanthobacter flavus</name>
    <dbReference type="NCBI Taxonomy" id="281"/>
    <lineage>
        <taxon>Bacteria</taxon>
        <taxon>Pseudomonadati</taxon>
        <taxon>Pseudomonadota</taxon>
        <taxon>Alphaproteobacteria</taxon>
        <taxon>Hyphomicrobiales</taxon>
        <taxon>Xanthobacteraceae</taxon>
        <taxon>Xanthobacter</taxon>
    </lineage>
</organism>
<dbReference type="Gene3D" id="3.10.490.10">
    <property type="entry name" value="Gamma-glutamyl cyclotransferase-like"/>
    <property type="match status" value="1"/>
</dbReference>
<comment type="caution">
    <text evidence="4">The sequence shown here is derived from an EMBL/GenBank/DDBJ whole genome shotgun (WGS) entry which is preliminary data.</text>
</comment>
<dbReference type="RefSeq" id="WP_169123348.1">
    <property type="nucleotide sequence ID" value="NZ_BSDO01000001.1"/>
</dbReference>
<dbReference type="InterPro" id="IPR013024">
    <property type="entry name" value="GGCT-like"/>
</dbReference>
<evidence type="ECO:0000256" key="2">
    <source>
        <dbReference type="ARBA" id="ARBA00023239"/>
    </source>
</evidence>
<protein>
    <recommendedName>
        <fullName evidence="1">glutathione-specific gamma-glutamylcyclotransferase</fullName>
        <ecNumber evidence="1">4.3.2.7</ecNumber>
    </recommendedName>
</protein>
<feature type="region of interest" description="Disordered" evidence="3">
    <location>
        <begin position="1"/>
        <end position="25"/>
    </location>
</feature>
<dbReference type="Proteomes" id="UP001245370">
    <property type="component" value="Unassembled WGS sequence"/>
</dbReference>
<sequence>MADERSASGGGNAPEAAGQSVTPSTAAAGQHGDVWVFAYGSLMWNPGFAFVERCEARLVGAHRTLCVYSFHHRGTPEKPGLVLGLDLGGSCRGIAYRVAAAEWPQTHAYLTEREQISGVYREAIRRVRLLDGSGRDAPAVAYLVNRAHPQYARGLTLDDQLALVRRSHGKSGPNTDYVVATVKALESLGIRDPGLAYLTQHLTASHALPPVLPDDAEGDGSP</sequence>
<gene>
    <name evidence="4" type="ORF">GGQ86_002068</name>
</gene>
<accession>A0ABU1KFK3</accession>
<dbReference type="GeneID" id="95761116"/>
<dbReference type="PANTHER" id="PTHR12192:SF2">
    <property type="entry name" value="GLUTATHIONE-SPECIFIC GAMMA-GLUTAMYLCYCLOTRANSFERASE 2"/>
    <property type="match status" value="1"/>
</dbReference>
<dbReference type="InterPro" id="IPR006840">
    <property type="entry name" value="ChaC"/>
</dbReference>
<dbReference type="CDD" id="cd06661">
    <property type="entry name" value="GGCT_like"/>
    <property type="match status" value="1"/>
</dbReference>
<dbReference type="InterPro" id="IPR036568">
    <property type="entry name" value="GGCT-like_sf"/>
</dbReference>
<dbReference type="EC" id="4.3.2.7" evidence="1"/>